<reference evidence="4" key="1">
    <citation type="journal article" date="2014" name="Proc. Natl. Acad. Sci. U.S.A.">
        <title>Extensive sampling of basidiomycete genomes demonstrates inadequacy of the white-rot/brown-rot paradigm for wood decay fungi.</title>
        <authorList>
            <person name="Riley R."/>
            <person name="Salamov A.A."/>
            <person name="Brown D.W."/>
            <person name="Nagy L.G."/>
            <person name="Floudas D."/>
            <person name="Held B.W."/>
            <person name="Levasseur A."/>
            <person name="Lombard V."/>
            <person name="Morin E."/>
            <person name="Otillar R."/>
            <person name="Lindquist E.A."/>
            <person name="Sun H."/>
            <person name="LaButti K.M."/>
            <person name="Schmutz J."/>
            <person name="Jabbour D."/>
            <person name="Luo H."/>
            <person name="Baker S.E."/>
            <person name="Pisabarro A.G."/>
            <person name="Walton J.D."/>
            <person name="Blanchette R.A."/>
            <person name="Henrissat B."/>
            <person name="Martin F."/>
            <person name="Cullen D."/>
            <person name="Hibbett D.S."/>
            <person name="Grigoriev I.V."/>
        </authorList>
    </citation>
    <scope>NUCLEOTIDE SEQUENCE [LARGE SCALE GENOMIC DNA]</scope>
    <source>
        <strain evidence="4">PC15</strain>
    </source>
</reference>
<dbReference type="Proteomes" id="UP000027073">
    <property type="component" value="Unassembled WGS sequence"/>
</dbReference>
<dbReference type="HOGENOM" id="CLU_005744_0_0_1"/>
<evidence type="ECO:0000313" key="4">
    <source>
        <dbReference type="Proteomes" id="UP000027073"/>
    </source>
</evidence>
<dbReference type="InParanoid" id="A0A067NLI4"/>
<organism evidence="3 4">
    <name type="scientific">Pleurotus ostreatus (strain PC15)</name>
    <name type="common">Oyster mushroom</name>
    <dbReference type="NCBI Taxonomy" id="1137138"/>
    <lineage>
        <taxon>Eukaryota</taxon>
        <taxon>Fungi</taxon>
        <taxon>Dikarya</taxon>
        <taxon>Basidiomycota</taxon>
        <taxon>Agaricomycotina</taxon>
        <taxon>Agaricomycetes</taxon>
        <taxon>Agaricomycetidae</taxon>
        <taxon>Agaricales</taxon>
        <taxon>Pleurotineae</taxon>
        <taxon>Pleurotaceae</taxon>
        <taxon>Pleurotus</taxon>
    </lineage>
</organism>
<dbReference type="OrthoDB" id="298939at2759"/>
<dbReference type="STRING" id="1137138.A0A067NLI4"/>
<feature type="compositionally biased region" description="Low complexity" evidence="2">
    <location>
        <begin position="1071"/>
        <end position="1087"/>
    </location>
</feature>
<dbReference type="VEuPathDB" id="FungiDB:PLEOSDRAFT_1094497"/>
<feature type="region of interest" description="Disordered" evidence="2">
    <location>
        <begin position="522"/>
        <end position="551"/>
    </location>
</feature>
<feature type="region of interest" description="Disordered" evidence="2">
    <location>
        <begin position="1020"/>
        <end position="1105"/>
    </location>
</feature>
<gene>
    <name evidence="3" type="ORF">PLEOSDRAFT_1094497</name>
</gene>
<accession>A0A067NLI4</accession>
<dbReference type="EMBL" id="KL198011">
    <property type="protein sequence ID" value="KDQ24972.1"/>
    <property type="molecule type" value="Genomic_DNA"/>
</dbReference>
<protein>
    <recommendedName>
        <fullName evidence="5">Arrestin-like N-terminal domain-containing protein</fullName>
    </recommendedName>
</protein>
<name>A0A067NLI4_PLEO1</name>
<evidence type="ECO:0000256" key="1">
    <source>
        <dbReference type="ARBA" id="ARBA00022581"/>
    </source>
</evidence>
<evidence type="ECO:0000256" key="2">
    <source>
        <dbReference type="SAM" id="MobiDB-lite"/>
    </source>
</evidence>
<feature type="region of interest" description="Disordered" evidence="2">
    <location>
        <begin position="465"/>
        <end position="484"/>
    </location>
</feature>
<feature type="region of interest" description="Disordered" evidence="2">
    <location>
        <begin position="662"/>
        <end position="710"/>
    </location>
</feature>
<feature type="compositionally biased region" description="Pro residues" evidence="2">
    <location>
        <begin position="667"/>
        <end position="682"/>
    </location>
</feature>
<dbReference type="AlphaFoldDB" id="A0A067NLI4"/>
<dbReference type="PANTHER" id="PTHR13037">
    <property type="entry name" value="FORMIN"/>
    <property type="match status" value="1"/>
</dbReference>
<feature type="compositionally biased region" description="Basic and acidic residues" evidence="2">
    <location>
        <begin position="823"/>
        <end position="845"/>
    </location>
</feature>
<feature type="compositionally biased region" description="Gly residues" evidence="2">
    <location>
        <begin position="809"/>
        <end position="818"/>
    </location>
</feature>
<dbReference type="PANTHER" id="PTHR13037:SF24">
    <property type="entry name" value="POLYCOMB PROTEIN PCL-RELATED"/>
    <property type="match status" value="1"/>
</dbReference>
<dbReference type="Gene3D" id="2.60.40.640">
    <property type="match status" value="1"/>
</dbReference>
<feature type="region of interest" description="Disordered" evidence="2">
    <location>
        <begin position="1124"/>
        <end position="1143"/>
    </location>
</feature>
<feature type="compositionally biased region" description="Basic and acidic residues" evidence="2">
    <location>
        <begin position="472"/>
        <end position="483"/>
    </location>
</feature>
<keyword evidence="1" id="KW-0945">Host-virus interaction</keyword>
<evidence type="ECO:0000313" key="3">
    <source>
        <dbReference type="EMBL" id="KDQ24972.1"/>
    </source>
</evidence>
<sequence length="1185" mass="125554">MERQTRPEAMNASPHHSKVKVTLTMGNPLYVAGGYVSGKMEMECRADKGLGIGTMMVELTAVQELTSRDHSATSTFLRSRRLFQGPGLPPSNAVQAHPLPGDPPLPPHYHQARRGLTTFLFRIPLPSSSPASISFGSGIARVKYEAKASVQVAWKGEKTLVIDKKELDVVESFEQDFGRSEPEGVVVGENGKIFVQGRVVGGVLISGESGCVELQVKNHSSKKNTGLTITLSRHLLLLGAAPGEKPPLQLSDTLAVIPYRGQEYIIPPGAEGVASLVFDVPKSAKSVKGGSREDDDGRTSEALFEDINLDIPVTVAHSAALPALPDPTPYPGNPYTYTPPEQPPFVPSNVPPQVPYVDPHTPYGYPVQLPMSPPIPAYIEQGHVWLPPLAPPASYNQAYNHYPPPFYPVTGSAMPPYMVASPAPLHVPYVIPTRPSSAGARMASQVVTSGLPVTSDQNPVLHPLDNSAEHYAGPEEGKGERASRITQHLRLSSRNRSVSPTSHRFPLPPSAIVENIIPGVPPVSVPGPQRQPQMQTLANLPPPPATDTHAPSLSPPDVVYSPRPLLSPKHSFSIDPITKNSVSRSERVEALEKMAEAVNEDLSSDIPKLATAELDSLDAPSSDLNVVNKTLPTPPARSLKKHSFFSPLSASRPPVDQLFVAPVPDTLSPPDPVPSEQTPPTPTLTAVHPNARPKSNHGLLSLSGPNESESGLDALERRLLAAVGTRKIESNARPDVRTVLPITIPPANTKAEPLNDSAISSLTLADHGGDLGGDLGLDHDDWDDRTHKAAKSSLSGDDRDRDGDTNRGPEGGARGRGSGSTKAKSDSGRTRDGGKKKVRNTESNKRKAAKGRVAAWLGAIEPTTPPEQSPTDGTPLDGDQSSGPFDSGEVLVKQDVAPPVAITKEEATEGNAQESQPPDDVSSAPNPRSSGFVPIGTFKRDTFRRYATGRGGPVVNPAAEEAEGIANFLTSSNSAHRFPVYPPQPLDPEVKYDVRSARGGRGGKVTAVAAIWAAGAFKKADSPPLDKPVVAPKPKKVIPPPFVTKKPAARAPPLIASKPPLLLSAARKKSPSSAASSDGSTAAARTDSTVDNKAKHVTKSSSVPAMVSSSLAIPVLSSTASLARPVTKAKAPIKPPPTLFETNAPRVNAQHQGLPARAPSGTKTDLAFGQARLRDLIRKYQGQST</sequence>
<feature type="compositionally biased region" description="Basic and acidic residues" evidence="2">
    <location>
        <begin position="796"/>
        <end position="807"/>
    </location>
</feature>
<feature type="compositionally biased region" description="Basic and acidic residues" evidence="2">
    <location>
        <begin position="776"/>
        <end position="787"/>
    </location>
</feature>
<proteinExistence type="predicted"/>
<evidence type="ECO:0008006" key="5">
    <source>
        <dbReference type="Google" id="ProtNLM"/>
    </source>
</evidence>
<feature type="region of interest" description="Disordered" evidence="2">
    <location>
        <begin position="763"/>
        <end position="936"/>
    </location>
</feature>
<dbReference type="InterPro" id="IPR014752">
    <property type="entry name" value="Arrestin-like_C"/>
</dbReference>